<evidence type="ECO:0000256" key="10">
    <source>
        <dbReference type="ARBA" id="ARBA00022917"/>
    </source>
</evidence>
<dbReference type="InterPro" id="IPR013155">
    <property type="entry name" value="M/V/L/I-tRNA-synth_anticd-bd"/>
</dbReference>
<dbReference type="GO" id="GO:0006428">
    <property type="term" value="P:isoleucyl-tRNA aminoacylation"/>
    <property type="evidence" value="ECO:0007669"/>
    <property type="project" value="UniProtKB-UniRule"/>
</dbReference>
<keyword evidence="4 14" id="KW-0963">Cytoplasm</keyword>
<keyword evidence="5 14" id="KW-0436">Ligase</keyword>
<dbReference type="InterPro" id="IPR050081">
    <property type="entry name" value="Ile-tRNA_ligase"/>
</dbReference>
<evidence type="ECO:0000256" key="5">
    <source>
        <dbReference type="ARBA" id="ARBA00022598"/>
    </source>
</evidence>
<dbReference type="GO" id="GO:0000049">
    <property type="term" value="F:tRNA binding"/>
    <property type="evidence" value="ECO:0007669"/>
    <property type="project" value="InterPro"/>
</dbReference>
<feature type="domain" description="Methionyl/Valyl/Leucyl/Isoleucyl-tRNA synthetase anticodon-binding" evidence="17">
    <location>
        <begin position="707"/>
        <end position="862"/>
    </location>
</feature>
<dbReference type="SUPFAM" id="SSF47323">
    <property type="entry name" value="Anticodon-binding domain of a subclass of class I aminoacyl-tRNA synthetases"/>
    <property type="match status" value="1"/>
</dbReference>
<dbReference type="Pfam" id="PF00133">
    <property type="entry name" value="tRNA-synt_1"/>
    <property type="match status" value="1"/>
</dbReference>
<dbReference type="CDD" id="cd07960">
    <property type="entry name" value="Anticodon_Ia_Ile_BEm"/>
    <property type="match status" value="1"/>
</dbReference>
<name>A0A212ICG5_9ENTR</name>
<evidence type="ECO:0000256" key="1">
    <source>
        <dbReference type="ARBA" id="ARBA00004496"/>
    </source>
</evidence>
<evidence type="ECO:0000256" key="12">
    <source>
        <dbReference type="ARBA" id="ARBA00025217"/>
    </source>
</evidence>
<dbReference type="PANTHER" id="PTHR42765:SF1">
    <property type="entry name" value="ISOLEUCINE--TRNA LIGASE, MITOCHONDRIAL"/>
    <property type="match status" value="1"/>
</dbReference>
<feature type="binding site" evidence="14">
    <location>
        <position position="946"/>
    </location>
    <ligand>
        <name>Zn(2+)</name>
        <dbReference type="ChEBI" id="CHEBI:29105"/>
    </ligand>
</feature>
<feature type="domain" description="Zinc finger FPG/IleRS-type" evidence="16">
    <location>
        <begin position="920"/>
        <end position="949"/>
    </location>
</feature>
<dbReference type="InterPro" id="IPR009080">
    <property type="entry name" value="tRNAsynth_Ia_anticodon-bd"/>
</dbReference>
<dbReference type="InterPro" id="IPR014729">
    <property type="entry name" value="Rossmann-like_a/b/a_fold"/>
</dbReference>
<comment type="subcellular location">
    <subcellularLocation>
        <location evidence="1 14">Cytoplasm</location>
    </subcellularLocation>
</comment>
<feature type="binding site" evidence="14">
    <location>
        <position position="943"/>
    </location>
    <ligand>
        <name>Zn(2+)</name>
        <dbReference type="ChEBI" id="CHEBI:29105"/>
    </ligand>
</feature>
<dbReference type="InterPro" id="IPR001412">
    <property type="entry name" value="aa-tRNA-synth_I_CS"/>
</dbReference>
<dbReference type="InterPro" id="IPR033708">
    <property type="entry name" value="Anticodon_Ile_BEm"/>
</dbReference>
<evidence type="ECO:0000256" key="8">
    <source>
        <dbReference type="ARBA" id="ARBA00022833"/>
    </source>
</evidence>
<dbReference type="NCBIfam" id="TIGR00392">
    <property type="entry name" value="ileS"/>
    <property type="match status" value="1"/>
</dbReference>
<dbReference type="EC" id="6.1.1.5" evidence="14"/>
<proteinExistence type="inferred from homology"/>
<reference evidence="18" key="1">
    <citation type="submission" date="2016-04" db="EMBL/GenBank/DDBJ databases">
        <authorList>
            <person name="Evans L.H."/>
            <person name="Alamgir A."/>
            <person name="Owens N."/>
            <person name="Weber N.D."/>
            <person name="Virtaneva K."/>
            <person name="Barbian K."/>
            <person name="Babar A."/>
            <person name="Rosenke K."/>
        </authorList>
    </citation>
    <scope>NUCLEOTIDE SEQUENCE</scope>
    <source>
        <strain evidence="18">92-3</strain>
    </source>
</reference>
<dbReference type="Gene3D" id="1.10.730.20">
    <property type="match status" value="1"/>
</dbReference>
<dbReference type="GO" id="GO:0005524">
    <property type="term" value="F:ATP binding"/>
    <property type="evidence" value="ECO:0007669"/>
    <property type="project" value="UniProtKB-UniRule"/>
</dbReference>
<evidence type="ECO:0000256" key="13">
    <source>
        <dbReference type="ARBA" id="ARBA00048359"/>
    </source>
</evidence>
<evidence type="ECO:0000256" key="9">
    <source>
        <dbReference type="ARBA" id="ARBA00022840"/>
    </source>
</evidence>
<evidence type="ECO:0000259" key="16">
    <source>
        <dbReference type="Pfam" id="PF06827"/>
    </source>
</evidence>
<sequence>MIFLGYQNRLKGLGNQYGTENLMSDYKSTLNLPETGFPMRGDLAKREPGMLARWTDDDLYGIIRAAKKGKKTFILHDGPPYANGSIHIGHSVNKILKDIIVKSKGLTGYDSPYVPGWDCHGLPIELKVEQEYGKPGEKFTAAEFRAKCREYAATQVDGQRKDFIRLGVLGDWSHPYLTMDFKTEANIIRALGKIIGNGHLHKGAKPVHWCVDCRSALAEAEVEYYDKTSPSIDVAFHAADQDAVKAKFGVSDVNGPISLVIWTTTPWTLPANRAISLAPDFDYALVQIDGQAVILAKDLVESVMQRIGAAEYTILGTVKGAELELLRFTHPFMGFDVPAILGDHVTLDAGTGAVHTAGGHGPDDYVISQKYGLEIANPVGPDGAYLAGTYPDLDGVNVFKANDKIVALLSEKGALLHVEKMQHSYPCCWRHKSPIIFRATPQWFVSMDQKGLRAQSLKEIKGVQWIPDWGQARIESMVANRPDWCISRQRTWGVPMSLFVHKDTEELHPRAIELMEEVAKRVEVDGIQAWWDLDPKDILGDEADQYVKVPDTLDVWFDSGSTHSSVVDVRPEFAGHAADMYLEGSDQHRGWFMSSLMISTAMKGKAPYRQVLTHGFTVDGQGRKMSKSIGNTVSPQDVMNKLGADILRLWVASTDYTGEMAVSDEILKRAADSYRRIRNTARFLLANLNGFDPVKDMVKPEEMVVLDRWAVGCAQAAQDEILKAYEAYDFHEVVQRLMRFCSVEMGSFYLDIIKDRQYTAKADSVARRSCQTALFHIAEALVRWMAPIMSFTADEIWGYLPGDREKYVFTGEWYEGLFGLGETEAMNDAYWDELLKVRGEVNKVIEQARADKKVGGSLEAAVTLYAEPELAAKLTALGEELRFVLLTSGATVADYAAAPADAQQSELLKGLKIVLSKAEGEKCPRCWHYTTDVGQVAEHADICGRCVSNIAGDGEQRKFA</sequence>
<dbReference type="Pfam" id="PF08264">
    <property type="entry name" value="Anticodon_1"/>
    <property type="match status" value="1"/>
</dbReference>
<feature type="short sequence motif" description="'HIGH' region" evidence="14">
    <location>
        <begin position="80"/>
        <end position="90"/>
    </location>
</feature>
<dbReference type="EMBL" id="FLUB01000017">
    <property type="protein sequence ID" value="SBV64488.1"/>
    <property type="molecule type" value="Genomic_DNA"/>
</dbReference>
<dbReference type="FunFam" id="1.10.730.20:FF:000001">
    <property type="entry name" value="Isoleucine--tRNA ligase"/>
    <property type="match status" value="1"/>
</dbReference>
<dbReference type="InterPro" id="IPR010663">
    <property type="entry name" value="Znf_FPG/IleRS"/>
</dbReference>
<dbReference type="FunFam" id="3.40.50.620:FF:000042">
    <property type="entry name" value="Isoleucine--tRNA ligase"/>
    <property type="match status" value="1"/>
</dbReference>
<dbReference type="GO" id="GO:0004822">
    <property type="term" value="F:isoleucine-tRNA ligase activity"/>
    <property type="evidence" value="ECO:0007669"/>
    <property type="project" value="UniProtKB-UniRule"/>
</dbReference>
<feature type="binding site" evidence="14">
    <location>
        <position position="926"/>
    </location>
    <ligand>
        <name>Zn(2+)</name>
        <dbReference type="ChEBI" id="CHEBI:29105"/>
    </ligand>
</feature>
<keyword evidence="11 14" id="KW-0030">Aminoacyl-tRNA synthetase</keyword>
<feature type="binding site" evidence="14">
    <location>
        <position position="583"/>
    </location>
    <ligand>
        <name>L-isoleucyl-5'-AMP</name>
        <dbReference type="ChEBI" id="CHEBI:178002"/>
    </ligand>
</feature>
<evidence type="ECO:0000256" key="6">
    <source>
        <dbReference type="ARBA" id="ARBA00022723"/>
    </source>
</evidence>
<feature type="short sequence motif" description="'KMSKS' region" evidence="14">
    <location>
        <begin position="624"/>
        <end position="628"/>
    </location>
</feature>
<feature type="binding site" evidence="14">
    <location>
        <position position="627"/>
    </location>
    <ligand>
        <name>ATP</name>
        <dbReference type="ChEBI" id="CHEBI:30616"/>
    </ligand>
</feature>
<keyword evidence="8 14" id="KW-0862">Zinc</keyword>
<feature type="binding site" evidence="14">
    <location>
        <position position="923"/>
    </location>
    <ligand>
        <name>Zn(2+)</name>
        <dbReference type="ChEBI" id="CHEBI:29105"/>
    </ligand>
</feature>
<accession>A0A212ICG5</accession>
<keyword evidence="7 14" id="KW-0547">Nucleotide-binding</keyword>
<evidence type="ECO:0000256" key="7">
    <source>
        <dbReference type="ARBA" id="ARBA00022741"/>
    </source>
</evidence>
<comment type="cofactor">
    <cofactor evidence="14">
        <name>Zn(2+)</name>
        <dbReference type="ChEBI" id="CHEBI:29105"/>
    </cofactor>
    <text evidence="14">Binds 1 zinc ion per subunit.</text>
</comment>
<keyword evidence="9 14" id="KW-0067">ATP-binding</keyword>
<dbReference type="CDD" id="cd00818">
    <property type="entry name" value="IleRS_core"/>
    <property type="match status" value="1"/>
</dbReference>
<keyword evidence="6 14" id="KW-0479">Metal-binding</keyword>
<comment type="similarity">
    <text evidence="2 14">Belongs to the class-I aminoacyl-tRNA synthetase family. IleS type 1 subfamily.</text>
</comment>
<dbReference type="FunFam" id="3.40.50.620:FF:000048">
    <property type="entry name" value="Isoleucine--tRNA ligase"/>
    <property type="match status" value="1"/>
</dbReference>
<evidence type="ECO:0000256" key="14">
    <source>
        <dbReference type="HAMAP-Rule" id="MF_02002"/>
    </source>
</evidence>
<dbReference type="GO" id="GO:0002161">
    <property type="term" value="F:aminoacyl-tRNA deacylase activity"/>
    <property type="evidence" value="ECO:0007669"/>
    <property type="project" value="InterPro"/>
</dbReference>
<keyword evidence="10 14" id="KW-0648">Protein biosynthesis</keyword>
<dbReference type="InterPro" id="IPR009008">
    <property type="entry name" value="Val/Leu/Ile-tRNA-synth_edit"/>
</dbReference>
<dbReference type="InterPro" id="IPR023585">
    <property type="entry name" value="Ile-tRNA-ligase_type1"/>
</dbReference>
<protein>
    <recommendedName>
        <fullName evidence="14">Isoleucine--tRNA ligase</fullName>
        <ecNumber evidence="14">6.1.1.5</ecNumber>
    </recommendedName>
    <alternativeName>
        <fullName evidence="14">Isoleucyl-tRNA synthetase</fullName>
        <shortName evidence="14">IleRS</shortName>
    </alternativeName>
</protein>
<dbReference type="InterPro" id="IPR002300">
    <property type="entry name" value="aa-tRNA-synth_Ia"/>
</dbReference>
<comment type="function">
    <text evidence="12 14">Catalyzes the attachment of isoleucine to tRNA(Ile). As IleRS can inadvertently accommodate and process structurally similar amino acids such as valine, to avoid such errors it has two additional distinct tRNA(Ile)-dependent editing activities. One activity is designated as 'pretransfer' editing and involves the hydrolysis of activated Val-AMP. The other activity is designated 'posttransfer' editing and involves deacylation of mischarged Val-tRNA(Ile).</text>
</comment>
<comment type="catalytic activity">
    <reaction evidence="13 14">
        <text>tRNA(Ile) + L-isoleucine + ATP = L-isoleucyl-tRNA(Ile) + AMP + diphosphate</text>
        <dbReference type="Rhea" id="RHEA:11060"/>
        <dbReference type="Rhea" id="RHEA-COMP:9666"/>
        <dbReference type="Rhea" id="RHEA-COMP:9695"/>
        <dbReference type="ChEBI" id="CHEBI:30616"/>
        <dbReference type="ChEBI" id="CHEBI:33019"/>
        <dbReference type="ChEBI" id="CHEBI:58045"/>
        <dbReference type="ChEBI" id="CHEBI:78442"/>
        <dbReference type="ChEBI" id="CHEBI:78528"/>
        <dbReference type="ChEBI" id="CHEBI:456215"/>
        <dbReference type="EC" id="6.1.1.5"/>
    </reaction>
</comment>
<dbReference type="HAMAP" id="MF_02002">
    <property type="entry name" value="Ile_tRNA_synth_type1"/>
    <property type="match status" value="1"/>
</dbReference>
<organism evidence="18">
    <name type="scientific">uncultured Citrobacter sp</name>
    <dbReference type="NCBI Taxonomy" id="200446"/>
    <lineage>
        <taxon>Bacteria</taxon>
        <taxon>Pseudomonadati</taxon>
        <taxon>Pseudomonadota</taxon>
        <taxon>Gammaproteobacteria</taxon>
        <taxon>Enterobacterales</taxon>
        <taxon>Enterobacteriaceae</taxon>
        <taxon>Citrobacter</taxon>
        <taxon>environmental samples</taxon>
    </lineage>
</organism>
<evidence type="ECO:0000256" key="11">
    <source>
        <dbReference type="ARBA" id="ARBA00023146"/>
    </source>
</evidence>
<evidence type="ECO:0000256" key="2">
    <source>
        <dbReference type="ARBA" id="ARBA00006887"/>
    </source>
</evidence>
<evidence type="ECO:0000259" key="15">
    <source>
        <dbReference type="Pfam" id="PF00133"/>
    </source>
</evidence>
<dbReference type="PANTHER" id="PTHR42765">
    <property type="entry name" value="SOLEUCYL-TRNA SYNTHETASE"/>
    <property type="match status" value="1"/>
</dbReference>
<dbReference type="PRINTS" id="PR00984">
    <property type="entry name" value="TRNASYNTHILE"/>
</dbReference>
<dbReference type="GO" id="GO:0005829">
    <property type="term" value="C:cytosol"/>
    <property type="evidence" value="ECO:0007669"/>
    <property type="project" value="TreeGrafter"/>
</dbReference>
<dbReference type="Pfam" id="PF06827">
    <property type="entry name" value="zf-FPG_IleRS"/>
    <property type="match status" value="1"/>
</dbReference>
<dbReference type="InterPro" id="IPR002301">
    <property type="entry name" value="Ile-tRNA-ligase"/>
</dbReference>
<dbReference type="PROSITE" id="PS00178">
    <property type="entry name" value="AA_TRNA_LIGASE_I"/>
    <property type="match status" value="1"/>
</dbReference>
<feature type="domain" description="Aminoacyl-tRNA synthetase class Ia" evidence="15">
    <location>
        <begin position="50"/>
        <end position="662"/>
    </location>
</feature>
<dbReference type="Gene3D" id="3.40.50.620">
    <property type="entry name" value="HUPs"/>
    <property type="match status" value="2"/>
</dbReference>
<comment type="domain">
    <text evidence="14">IleRS has two distinct active sites: one for aminoacylation and one for editing. The misactivated valine is translocated from the active site to the editing site, which sterically excludes the correctly activated isoleucine. The single editing site contains two valyl binding pockets, one specific for each substrate (Val-AMP or Val-tRNA(Ile)).</text>
</comment>
<dbReference type="Gene3D" id="3.90.740.10">
    <property type="entry name" value="Valyl/Leucyl/Isoleucyl-tRNA synthetase, editing domain"/>
    <property type="match status" value="1"/>
</dbReference>
<dbReference type="FunFam" id="3.90.740.10:FF:000002">
    <property type="entry name" value="Isoleucine--tRNA ligase"/>
    <property type="match status" value="1"/>
</dbReference>
<dbReference type="GO" id="GO:0008270">
    <property type="term" value="F:zinc ion binding"/>
    <property type="evidence" value="ECO:0007669"/>
    <property type="project" value="UniProtKB-UniRule"/>
</dbReference>
<evidence type="ECO:0000256" key="3">
    <source>
        <dbReference type="ARBA" id="ARBA00011245"/>
    </source>
</evidence>
<gene>
    <name evidence="14 18" type="primary">ileS</name>
    <name evidence="18" type="ORF">KM92CIT3_50001</name>
</gene>
<dbReference type="AlphaFoldDB" id="A0A212ICG5"/>
<dbReference type="SUPFAM" id="SSF50677">
    <property type="entry name" value="ValRS/IleRS/LeuRS editing domain"/>
    <property type="match status" value="1"/>
</dbReference>
<evidence type="ECO:0000313" key="18">
    <source>
        <dbReference type="EMBL" id="SBV64488.1"/>
    </source>
</evidence>
<evidence type="ECO:0000256" key="4">
    <source>
        <dbReference type="ARBA" id="ARBA00022490"/>
    </source>
</evidence>
<comment type="subunit">
    <text evidence="3 14">Monomer.</text>
</comment>
<dbReference type="SUPFAM" id="SSF52374">
    <property type="entry name" value="Nucleotidylyl transferase"/>
    <property type="match status" value="1"/>
</dbReference>
<evidence type="ECO:0000259" key="17">
    <source>
        <dbReference type="Pfam" id="PF08264"/>
    </source>
</evidence>